<dbReference type="EMBL" id="KN818284">
    <property type="protein sequence ID" value="KIL61438.1"/>
    <property type="molecule type" value="Genomic_DNA"/>
</dbReference>
<dbReference type="Proteomes" id="UP000054549">
    <property type="component" value="Unassembled WGS sequence"/>
</dbReference>
<sequence>MGYTTFSSDEIHTLTLGLLALIGLAYPLFNAFHTLYLGSRIPSSDASISTTESCSTSSLCAFAIWYVSVLRFHRLFPLTSFSAFRFVCSCRT</sequence>
<protein>
    <submittedName>
        <fullName evidence="2">Uncharacterized protein</fullName>
    </submittedName>
</protein>
<dbReference type="AlphaFoldDB" id="A0A0C2WYG0"/>
<reference evidence="2 3" key="1">
    <citation type="submission" date="2014-04" db="EMBL/GenBank/DDBJ databases">
        <title>Evolutionary Origins and Diversification of the Mycorrhizal Mutualists.</title>
        <authorList>
            <consortium name="DOE Joint Genome Institute"/>
            <consortium name="Mycorrhizal Genomics Consortium"/>
            <person name="Kohler A."/>
            <person name="Kuo A."/>
            <person name="Nagy L.G."/>
            <person name="Floudas D."/>
            <person name="Copeland A."/>
            <person name="Barry K.W."/>
            <person name="Cichocki N."/>
            <person name="Veneault-Fourrey C."/>
            <person name="LaButti K."/>
            <person name="Lindquist E.A."/>
            <person name="Lipzen A."/>
            <person name="Lundell T."/>
            <person name="Morin E."/>
            <person name="Murat C."/>
            <person name="Riley R."/>
            <person name="Ohm R."/>
            <person name="Sun H."/>
            <person name="Tunlid A."/>
            <person name="Henrissat B."/>
            <person name="Grigoriev I.V."/>
            <person name="Hibbett D.S."/>
            <person name="Martin F."/>
        </authorList>
    </citation>
    <scope>NUCLEOTIDE SEQUENCE [LARGE SCALE GENOMIC DNA]</scope>
    <source>
        <strain evidence="2 3">Koide BX008</strain>
    </source>
</reference>
<proteinExistence type="predicted"/>
<gene>
    <name evidence="2" type="ORF">M378DRAFT_855419</name>
</gene>
<feature type="transmembrane region" description="Helical" evidence="1">
    <location>
        <begin position="12"/>
        <end position="32"/>
    </location>
</feature>
<keyword evidence="3" id="KW-1185">Reference proteome</keyword>
<name>A0A0C2WYG0_AMAMK</name>
<keyword evidence="1" id="KW-0812">Transmembrane</keyword>
<evidence type="ECO:0000313" key="3">
    <source>
        <dbReference type="Proteomes" id="UP000054549"/>
    </source>
</evidence>
<dbReference type="InParanoid" id="A0A0C2WYG0"/>
<keyword evidence="1" id="KW-0472">Membrane</keyword>
<keyword evidence="1" id="KW-1133">Transmembrane helix</keyword>
<organism evidence="2 3">
    <name type="scientific">Amanita muscaria (strain Koide BX008)</name>
    <dbReference type="NCBI Taxonomy" id="946122"/>
    <lineage>
        <taxon>Eukaryota</taxon>
        <taxon>Fungi</taxon>
        <taxon>Dikarya</taxon>
        <taxon>Basidiomycota</taxon>
        <taxon>Agaricomycotina</taxon>
        <taxon>Agaricomycetes</taxon>
        <taxon>Agaricomycetidae</taxon>
        <taxon>Agaricales</taxon>
        <taxon>Pluteineae</taxon>
        <taxon>Amanitaceae</taxon>
        <taxon>Amanita</taxon>
    </lineage>
</organism>
<accession>A0A0C2WYG0</accession>
<dbReference type="HOGENOM" id="CLU_2412788_0_0_1"/>
<evidence type="ECO:0000313" key="2">
    <source>
        <dbReference type="EMBL" id="KIL61438.1"/>
    </source>
</evidence>
<evidence type="ECO:0000256" key="1">
    <source>
        <dbReference type="SAM" id="Phobius"/>
    </source>
</evidence>